<organism evidence="2 3">
    <name type="scientific">Berkelbacteria bacterium GW2011_GWB1_38_5</name>
    <dbReference type="NCBI Taxonomy" id="1618336"/>
    <lineage>
        <taxon>Bacteria</taxon>
        <taxon>Candidatus Berkelbacteria</taxon>
    </lineage>
</organism>
<dbReference type="Proteomes" id="UP000034498">
    <property type="component" value="Unassembled WGS sequence"/>
</dbReference>
<feature type="compositionally biased region" description="Basic and acidic residues" evidence="1">
    <location>
        <begin position="148"/>
        <end position="161"/>
    </location>
</feature>
<evidence type="ECO:0000256" key="1">
    <source>
        <dbReference type="SAM" id="MobiDB-lite"/>
    </source>
</evidence>
<protein>
    <submittedName>
        <fullName evidence="2">Uncharacterized protein</fullName>
    </submittedName>
</protein>
<gene>
    <name evidence="2" type="ORF">US94_C0047G0001</name>
</gene>
<comment type="caution">
    <text evidence="2">The sequence shown here is derived from an EMBL/GenBank/DDBJ whole genome shotgun (WGS) entry which is preliminary data.</text>
</comment>
<accession>A0A0G0N4E6</accession>
<sequence length="268" mass="29911">MGPTGKVAGKIEGLEANTIQWISDIERWARRDVPSAFHEDFWKELSPEQKARAKDIAVLTLKEVDSAIEWTRRWLQKAVASLWQRQAAGLSLNFKVPHPKGRDWHDDSAAIALTIPELREKFLNIIKGVVEINPETTDIPNPKPSTDAPKDKPVAGKGQKTEPHINAETRTVADCGEDFSNSISEAVNPEVVKKLNGKKSKPTPFQGVIDDLTPVEEASLNMLKVFTPDDLLSHFNADLGKYDNLVNKTNIPKSRLKKAIKKIKQITK</sequence>
<dbReference type="EMBL" id="LBUX01000047">
    <property type="protein sequence ID" value="KKQ72046.1"/>
    <property type="molecule type" value="Genomic_DNA"/>
</dbReference>
<evidence type="ECO:0000313" key="3">
    <source>
        <dbReference type="Proteomes" id="UP000034498"/>
    </source>
</evidence>
<dbReference type="AlphaFoldDB" id="A0A0G0N4E6"/>
<evidence type="ECO:0000313" key="2">
    <source>
        <dbReference type="EMBL" id="KKQ72046.1"/>
    </source>
</evidence>
<name>A0A0G0N4E6_9BACT</name>
<feature type="region of interest" description="Disordered" evidence="1">
    <location>
        <begin position="134"/>
        <end position="161"/>
    </location>
</feature>
<reference evidence="2 3" key="1">
    <citation type="journal article" date="2015" name="Nature">
        <title>rRNA introns, odd ribosomes, and small enigmatic genomes across a large radiation of phyla.</title>
        <authorList>
            <person name="Brown C.T."/>
            <person name="Hug L.A."/>
            <person name="Thomas B.C."/>
            <person name="Sharon I."/>
            <person name="Castelle C.J."/>
            <person name="Singh A."/>
            <person name="Wilkins M.J."/>
            <person name="Williams K.H."/>
            <person name="Banfield J.F."/>
        </authorList>
    </citation>
    <scope>NUCLEOTIDE SEQUENCE [LARGE SCALE GENOMIC DNA]</scope>
</reference>
<proteinExistence type="predicted"/>